<dbReference type="InterPro" id="IPR012675">
    <property type="entry name" value="Beta-grasp_dom_sf"/>
</dbReference>
<dbReference type="PANTHER" id="PTHR23305:SF18">
    <property type="entry name" value="OBG-TYPE G DOMAIN-CONTAINING PROTEIN"/>
    <property type="match status" value="1"/>
</dbReference>
<dbReference type="Gene3D" id="3.10.20.30">
    <property type="match status" value="1"/>
</dbReference>
<evidence type="ECO:0000259" key="8">
    <source>
        <dbReference type="PROSITE" id="PS51880"/>
    </source>
</evidence>
<dbReference type="GO" id="GO:0016887">
    <property type="term" value="F:ATP hydrolysis activity"/>
    <property type="evidence" value="ECO:0007669"/>
    <property type="project" value="UniProtKB-UniRule"/>
</dbReference>
<dbReference type="InterPro" id="IPR027417">
    <property type="entry name" value="P-loop_NTPase"/>
</dbReference>
<dbReference type="OrthoDB" id="9807318at2"/>
<dbReference type="AlphaFoldDB" id="A0A174YPJ8"/>
<evidence type="ECO:0000256" key="4">
    <source>
        <dbReference type="ARBA" id="ARBA00022840"/>
    </source>
</evidence>
<dbReference type="PRINTS" id="PR00326">
    <property type="entry name" value="GTP1OBG"/>
</dbReference>
<dbReference type="NCBIfam" id="TIGR00092">
    <property type="entry name" value="redox-regulated ATPase YchF"/>
    <property type="match status" value="1"/>
</dbReference>
<evidence type="ECO:0000313" key="14">
    <source>
        <dbReference type="Proteomes" id="UP000481964"/>
    </source>
</evidence>
<keyword evidence="5" id="KW-0460">Magnesium</keyword>
<dbReference type="InterPro" id="IPR031167">
    <property type="entry name" value="G_OBG"/>
</dbReference>
<dbReference type="PIRSF" id="PIRSF006641">
    <property type="entry name" value="CHP00092"/>
    <property type="match status" value="1"/>
</dbReference>
<comment type="similarity">
    <text evidence="6">Belongs to the TRAFAC class OBG-HflX-like GTPase superfamily. OBG GTPase family. YchF/OLA1 subfamily.</text>
</comment>
<name>A0A174YPJ8_9FIRM</name>
<dbReference type="EMBL" id="QSHM01000003">
    <property type="protein sequence ID" value="RHC14362.1"/>
    <property type="molecule type" value="Genomic_DNA"/>
</dbReference>
<dbReference type="PANTHER" id="PTHR23305">
    <property type="entry name" value="OBG GTPASE FAMILY"/>
    <property type="match status" value="1"/>
</dbReference>
<dbReference type="GO" id="GO:0046872">
    <property type="term" value="F:metal ion binding"/>
    <property type="evidence" value="ECO:0007669"/>
    <property type="project" value="UniProtKB-KW"/>
</dbReference>
<dbReference type="InterPro" id="IPR013029">
    <property type="entry name" value="YchF_C"/>
</dbReference>
<accession>A0A174YPJ8</accession>
<keyword evidence="4 6" id="KW-0067">ATP-binding</keyword>
<dbReference type="CDD" id="cd04867">
    <property type="entry name" value="TGS_YchF_OLA1"/>
    <property type="match status" value="1"/>
</dbReference>
<evidence type="ECO:0000256" key="3">
    <source>
        <dbReference type="ARBA" id="ARBA00022741"/>
    </source>
</evidence>
<protein>
    <recommendedName>
        <fullName evidence="6">Ribosome-binding ATPase YchF</fullName>
    </recommendedName>
</protein>
<sequence length="365" mass="40436">MKLGIVGLPNVGKSTLFNSLTKAGAESANYPFCTIDPNVGVVAVPDDRLDKLAALYNSAKITPAVIEFVDIAGLVKGASKGEGLGNQFLANIREVDAIVHVVRCFEDSNIVHVDGSIDPIRDIETINLELIFSDIEVLDRRLSKQKRASYNNKDIAKECDLLERLKAFLEEGNLAKNFECQDEDEEAFLKEYNLLTAKPVIFAANVSEDDLANDGADNEYVERVREYSKKDNCEVFVICAQIEQEISELDDDEKKMFLEDLGISSSGLDKLIAASYRILGLISYLTAGETETRAWTITKGTKAPQAAGKIHSDFERGFIKAEVVYYQDLLDCGSYNGAKEKGLVRMEGKEYVVKDGDVILFRFNV</sequence>
<dbReference type="GO" id="GO:0043023">
    <property type="term" value="F:ribosomal large subunit binding"/>
    <property type="evidence" value="ECO:0007669"/>
    <property type="project" value="UniProtKB-UniRule"/>
</dbReference>
<organism evidence="9 12">
    <name type="scientific">Lachnospira eligens</name>
    <dbReference type="NCBI Taxonomy" id="39485"/>
    <lineage>
        <taxon>Bacteria</taxon>
        <taxon>Bacillati</taxon>
        <taxon>Bacillota</taxon>
        <taxon>Clostridia</taxon>
        <taxon>Lachnospirales</taxon>
        <taxon>Lachnospiraceae</taxon>
        <taxon>Lachnospira</taxon>
    </lineage>
</organism>
<proteinExistence type="inferred from homology"/>
<reference evidence="9 12" key="1">
    <citation type="submission" date="2015-09" db="EMBL/GenBank/DDBJ databases">
        <authorList>
            <consortium name="Pathogen Informatics"/>
        </authorList>
    </citation>
    <scope>NUCLEOTIDE SEQUENCE [LARGE SCALE GENOMIC DNA]</scope>
    <source>
        <strain evidence="9 12">2789STDY5834875</strain>
    </source>
</reference>
<evidence type="ECO:0000259" key="7">
    <source>
        <dbReference type="PROSITE" id="PS51710"/>
    </source>
</evidence>
<dbReference type="CDD" id="cd01900">
    <property type="entry name" value="YchF"/>
    <property type="match status" value="1"/>
</dbReference>
<gene>
    <name evidence="9" type="primary">engD</name>
    <name evidence="6 10" type="synonym">ychF</name>
    <name evidence="11" type="ORF">DW858_04805</name>
    <name evidence="9" type="ORF">ERS852490_01359</name>
    <name evidence="10" type="ORF">GKE48_02605</name>
</gene>
<dbReference type="Gene3D" id="1.10.150.300">
    <property type="entry name" value="TGS-like domain"/>
    <property type="match status" value="1"/>
</dbReference>
<dbReference type="Pfam" id="PF06071">
    <property type="entry name" value="YchF-GTPase_C"/>
    <property type="match status" value="1"/>
</dbReference>
<dbReference type="InterPro" id="IPR041706">
    <property type="entry name" value="YchF_N"/>
</dbReference>
<feature type="domain" description="OBG-type G" evidence="7">
    <location>
        <begin position="1"/>
        <end position="258"/>
    </location>
</feature>
<dbReference type="GO" id="GO:0005525">
    <property type="term" value="F:GTP binding"/>
    <property type="evidence" value="ECO:0007669"/>
    <property type="project" value="InterPro"/>
</dbReference>
<evidence type="ECO:0000313" key="13">
    <source>
        <dbReference type="Proteomes" id="UP000285844"/>
    </source>
</evidence>
<dbReference type="SUPFAM" id="SSF81271">
    <property type="entry name" value="TGS-like"/>
    <property type="match status" value="1"/>
</dbReference>
<evidence type="ECO:0000313" key="10">
    <source>
        <dbReference type="EMBL" id="MSC56347.1"/>
    </source>
</evidence>
<comment type="cofactor">
    <cofactor evidence="1">
        <name>Mg(2+)</name>
        <dbReference type="ChEBI" id="CHEBI:18420"/>
    </cofactor>
</comment>
<dbReference type="InterPro" id="IPR006073">
    <property type="entry name" value="GTP-bd"/>
</dbReference>
<evidence type="ECO:0000256" key="1">
    <source>
        <dbReference type="ARBA" id="ARBA00001946"/>
    </source>
</evidence>
<dbReference type="EMBL" id="WKRD01000002">
    <property type="protein sequence ID" value="MSC56347.1"/>
    <property type="molecule type" value="Genomic_DNA"/>
</dbReference>
<reference evidence="10 14" key="3">
    <citation type="journal article" date="2019" name="Nat. Med.">
        <title>A library of human gut bacterial isolates paired with longitudinal multiomics data enables mechanistic microbiome research.</title>
        <authorList>
            <person name="Poyet M."/>
            <person name="Groussin M."/>
            <person name="Gibbons S.M."/>
            <person name="Avila-Pacheco J."/>
            <person name="Jiang X."/>
            <person name="Kearney S.M."/>
            <person name="Perrotta A.R."/>
            <person name="Berdy B."/>
            <person name="Zhao S."/>
            <person name="Lieberman T.D."/>
            <person name="Swanson P.K."/>
            <person name="Smith M."/>
            <person name="Roesemann S."/>
            <person name="Alexander J.E."/>
            <person name="Rich S.A."/>
            <person name="Livny J."/>
            <person name="Vlamakis H."/>
            <person name="Clish C."/>
            <person name="Bullock K."/>
            <person name="Deik A."/>
            <person name="Scott J."/>
            <person name="Pierce K.A."/>
            <person name="Xavier R.J."/>
            <person name="Alm E.J."/>
        </authorList>
    </citation>
    <scope>NUCLEOTIDE SEQUENCE [LARGE SCALE GENOMIC DNA]</scope>
    <source>
        <strain evidence="10 14">BIOML-A1</strain>
    </source>
</reference>
<dbReference type="FunFam" id="3.10.20.30:FF:000001">
    <property type="entry name" value="Ribosome-binding ATPase YchF"/>
    <property type="match status" value="1"/>
</dbReference>
<dbReference type="InterPro" id="IPR004396">
    <property type="entry name" value="ATPase_YchF/OLA1"/>
</dbReference>
<dbReference type="InterPro" id="IPR012676">
    <property type="entry name" value="TGS-like"/>
</dbReference>
<dbReference type="GO" id="GO:0005737">
    <property type="term" value="C:cytoplasm"/>
    <property type="evidence" value="ECO:0007669"/>
    <property type="project" value="TreeGrafter"/>
</dbReference>
<keyword evidence="2" id="KW-0479">Metal-binding</keyword>
<evidence type="ECO:0000313" key="11">
    <source>
        <dbReference type="EMBL" id="RHC14362.1"/>
    </source>
</evidence>
<evidence type="ECO:0000256" key="2">
    <source>
        <dbReference type="ARBA" id="ARBA00022723"/>
    </source>
</evidence>
<dbReference type="InterPro" id="IPR023192">
    <property type="entry name" value="TGS-like_dom_sf"/>
</dbReference>
<dbReference type="GO" id="GO:0005524">
    <property type="term" value="F:ATP binding"/>
    <property type="evidence" value="ECO:0007669"/>
    <property type="project" value="UniProtKB-UniRule"/>
</dbReference>
<evidence type="ECO:0000313" key="12">
    <source>
        <dbReference type="Proteomes" id="UP000095621"/>
    </source>
</evidence>
<dbReference type="InterPro" id="IPR004095">
    <property type="entry name" value="TGS"/>
</dbReference>
<dbReference type="FunFam" id="1.10.150.300:FF:000001">
    <property type="entry name" value="Ribosome-binding ATPase YchF"/>
    <property type="match status" value="1"/>
</dbReference>
<dbReference type="HAMAP" id="MF_00944">
    <property type="entry name" value="YchF_OLA1_ATPase"/>
    <property type="match status" value="1"/>
</dbReference>
<keyword evidence="3 6" id="KW-0547">Nucleotide-binding</keyword>
<dbReference type="Proteomes" id="UP000481964">
    <property type="component" value="Unassembled WGS sequence"/>
</dbReference>
<evidence type="ECO:0000313" key="9">
    <source>
        <dbReference type="EMBL" id="CUQ77034.1"/>
    </source>
</evidence>
<dbReference type="Pfam" id="PF01926">
    <property type="entry name" value="MMR_HSR1"/>
    <property type="match status" value="1"/>
</dbReference>
<dbReference type="Proteomes" id="UP000095621">
    <property type="component" value="Unassembled WGS sequence"/>
</dbReference>
<dbReference type="PROSITE" id="PS51710">
    <property type="entry name" value="G_OBG"/>
    <property type="match status" value="1"/>
</dbReference>
<feature type="binding site" evidence="6">
    <location>
        <begin position="10"/>
        <end position="15"/>
    </location>
    <ligand>
        <name>ATP</name>
        <dbReference type="ChEBI" id="CHEBI:30616"/>
    </ligand>
</feature>
<evidence type="ECO:0000256" key="6">
    <source>
        <dbReference type="HAMAP-Rule" id="MF_00944"/>
    </source>
</evidence>
<dbReference type="PROSITE" id="PS51880">
    <property type="entry name" value="TGS"/>
    <property type="match status" value="1"/>
</dbReference>
<dbReference type="SUPFAM" id="SSF52540">
    <property type="entry name" value="P-loop containing nucleoside triphosphate hydrolases"/>
    <property type="match status" value="1"/>
</dbReference>
<comment type="function">
    <text evidence="6">ATPase that binds to both the 70S ribosome and the 50S ribosomal subunit in a nucleotide-independent manner.</text>
</comment>
<feature type="domain" description="TGS" evidence="8">
    <location>
        <begin position="280"/>
        <end position="363"/>
    </location>
</feature>
<dbReference type="Proteomes" id="UP000285844">
    <property type="component" value="Unassembled WGS sequence"/>
</dbReference>
<dbReference type="EMBL" id="CZBU01000003">
    <property type="protein sequence ID" value="CUQ77034.1"/>
    <property type="molecule type" value="Genomic_DNA"/>
</dbReference>
<reference evidence="11 13" key="2">
    <citation type="submission" date="2018-08" db="EMBL/GenBank/DDBJ databases">
        <title>A genome reference for cultivated species of the human gut microbiota.</title>
        <authorList>
            <person name="Zou Y."/>
            <person name="Xue W."/>
            <person name="Luo G."/>
        </authorList>
    </citation>
    <scope>NUCLEOTIDE SEQUENCE [LARGE SCALE GENOMIC DNA]</scope>
    <source>
        <strain evidence="11 13">AM37-3BH</strain>
    </source>
</reference>
<evidence type="ECO:0000256" key="5">
    <source>
        <dbReference type="ARBA" id="ARBA00022842"/>
    </source>
</evidence>
<dbReference type="RefSeq" id="WP_022097808.1">
    <property type="nucleotide sequence ID" value="NZ_CZBU01000003.1"/>
</dbReference>
<dbReference type="Gene3D" id="3.40.50.300">
    <property type="entry name" value="P-loop containing nucleotide triphosphate hydrolases"/>
    <property type="match status" value="1"/>
</dbReference>